<dbReference type="InterPro" id="IPR013611">
    <property type="entry name" value="Transp-assoc_OB_typ2"/>
</dbReference>
<dbReference type="Pfam" id="PF00005">
    <property type="entry name" value="ABC_tran"/>
    <property type="match status" value="1"/>
</dbReference>
<dbReference type="PROSITE" id="PS50893">
    <property type="entry name" value="ABC_TRANSPORTER_2"/>
    <property type="match status" value="1"/>
</dbReference>
<dbReference type="PANTHER" id="PTHR43875">
    <property type="entry name" value="MALTODEXTRIN IMPORT ATP-BINDING PROTEIN MSMX"/>
    <property type="match status" value="1"/>
</dbReference>
<keyword evidence="3" id="KW-0547">Nucleotide-binding</keyword>
<keyword evidence="1" id="KW-0813">Transport</keyword>
<dbReference type="Proteomes" id="UP000214603">
    <property type="component" value="Unassembled WGS sequence"/>
</dbReference>
<sequence length="361" mass="39814">MEIRIEGLTKHYVSEGKKVKALDGVDLIIPANEFFTLLGPSGCGKTTLLRCIVGLETPDEGEIRIGGDIVWSKAKGIAVPPEKRGLGMVFQTYAIWPHMSVFDNVAYPLQIRGLSKDVIREKVAKTLRFVQLEGYERRSATRLSGGQQQRVALARALVGEPKVILFDEPLSNLDAKLREETRKELRSFLGSLEITAVYVTHDRVEALALSDSIAVMRQGHIVEIGSPQKIYFDAEHQFVADFIGRANLMPARVQAHKHGHTVVESGLGVLRCQPRDLPPGSETTLCIRPEFLHVTRDGHDPDGNPLKGSIQSMEFVGEVYEAEIRVGEQTLLARIDPDVPVREGDTVDLSVAPAHCMLLSA</sequence>
<dbReference type="Gene3D" id="2.40.50.140">
    <property type="entry name" value="Nucleic acid-binding proteins"/>
    <property type="match status" value="1"/>
</dbReference>
<dbReference type="EMBL" id="NJIH01000001">
    <property type="protein sequence ID" value="OWT66319.1"/>
    <property type="molecule type" value="Genomic_DNA"/>
</dbReference>
<organism evidence="6 7">
    <name type="scientific">Candidimonas nitroreducens</name>
    <dbReference type="NCBI Taxonomy" id="683354"/>
    <lineage>
        <taxon>Bacteria</taxon>
        <taxon>Pseudomonadati</taxon>
        <taxon>Pseudomonadota</taxon>
        <taxon>Betaproteobacteria</taxon>
        <taxon>Burkholderiales</taxon>
        <taxon>Alcaligenaceae</taxon>
        <taxon>Candidimonas</taxon>
    </lineage>
</organism>
<evidence type="ECO:0000256" key="2">
    <source>
        <dbReference type="ARBA" id="ARBA00022475"/>
    </source>
</evidence>
<dbReference type="InterPro" id="IPR047641">
    <property type="entry name" value="ABC_transpr_MalK/UgpC-like"/>
</dbReference>
<name>A0A225N5N5_9BURK</name>
<dbReference type="Gene3D" id="2.40.50.100">
    <property type="match status" value="1"/>
</dbReference>
<dbReference type="RefSeq" id="WP_088601446.1">
    <property type="nucleotide sequence ID" value="NZ_NJIH01000001.1"/>
</dbReference>
<evidence type="ECO:0000256" key="1">
    <source>
        <dbReference type="ARBA" id="ARBA00022448"/>
    </source>
</evidence>
<dbReference type="GO" id="GO:0005524">
    <property type="term" value="F:ATP binding"/>
    <property type="evidence" value="ECO:0007669"/>
    <property type="project" value="UniProtKB-KW"/>
</dbReference>
<dbReference type="FunFam" id="3.40.50.300:FF:000042">
    <property type="entry name" value="Maltose/maltodextrin ABC transporter, ATP-binding protein"/>
    <property type="match status" value="1"/>
</dbReference>
<dbReference type="SUPFAM" id="SSF52540">
    <property type="entry name" value="P-loop containing nucleoside triphosphate hydrolases"/>
    <property type="match status" value="1"/>
</dbReference>
<comment type="caution">
    <text evidence="6">The sequence shown here is derived from an EMBL/GenBank/DDBJ whole genome shotgun (WGS) entry which is preliminary data.</text>
</comment>
<dbReference type="OrthoDB" id="5298774at2"/>
<dbReference type="InterPro" id="IPR012340">
    <property type="entry name" value="NA-bd_OB-fold"/>
</dbReference>
<dbReference type="PANTHER" id="PTHR43875:SF14">
    <property type="entry name" value="ABC TRANSPORTER ATP-BINDING PROTEIN"/>
    <property type="match status" value="1"/>
</dbReference>
<dbReference type="AlphaFoldDB" id="A0A225N5N5"/>
<reference evidence="7" key="1">
    <citation type="submission" date="2017-06" db="EMBL/GenBank/DDBJ databases">
        <title>Herbaspirillum phytohormonus sp. nov., isolated from the root nodule of Robinia pseudoacacia in lead-zinc mine.</title>
        <authorList>
            <person name="Fan M."/>
            <person name="Lin Y."/>
        </authorList>
    </citation>
    <scope>NUCLEOTIDE SEQUENCE [LARGE SCALE GENOMIC DNA]</scope>
    <source>
        <strain evidence="7">SC-089</strain>
    </source>
</reference>
<evidence type="ECO:0000256" key="3">
    <source>
        <dbReference type="ARBA" id="ARBA00022741"/>
    </source>
</evidence>
<evidence type="ECO:0000313" key="7">
    <source>
        <dbReference type="Proteomes" id="UP000214603"/>
    </source>
</evidence>
<dbReference type="GO" id="GO:0016887">
    <property type="term" value="F:ATP hydrolysis activity"/>
    <property type="evidence" value="ECO:0007669"/>
    <property type="project" value="InterPro"/>
</dbReference>
<keyword evidence="7" id="KW-1185">Reference proteome</keyword>
<dbReference type="InterPro" id="IPR017871">
    <property type="entry name" value="ABC_transporter-like_CS"/>
</dbReference>
<dbReference type="SMART" id="SM00382">
    <property type="entry name" value="AAA"/>
    <property type="match status" value="1"/>
</dbReference>
<keyword evidence="2" id="KW-0472">Membrane</keyword>
<accession>A0A225N5N5</accession>
<dbReference type="Pfam" id="PF08402">
    <property type="entry name" value="TOBE_2"/>
    <property type="match status" value="1"/>
</dbReference>
<dbReference type="Gene3D" id="3.40.50.300">
    <property type="entry name" value="P-loop containing nucleotide triphosphate hydrolases"/>
    <property type="match status" value="1"/>
</dbReference>
<protein>
    <submittedName>
        <fullName evidence="6">ABC transporter ATP-binding protein</fullName>
    </submittedName>
</protein>
<dbReference type="InterPro" id="IPR003439">
    <property type="entry name" value="ABC_transporter-like_ATP-bd"/>
</dbReference>
<dbReference type="InterPro" id="IPR027417">
    <property type="entry name" value="P-loop_NTPase"/>
</dbReference>
<evidence type="ECO:0000313" key="6">
    <source>
        <dbReference type="EMBL" id="OWT66319.1"/>
    </source>
</evidence>
<evidence type="ECO:0000259" key="5">
    <source>
        <dbReference type="PROSITE" id="PS50893"/>
    </source>
</evidence>
<evidence type="ECO:0000256" key="4">
    <source>
        <dbReference type="ARBA" id="ARBA00022840"/>
    </source>
</evidence>
<dbReference type="SUPFAM" id="SSF50331">
    <property type="entry name" value="MOP-like"/>
    <property type="match status" value="1"/>
</dbReference>
<proteinExistence type="predicted"/>
<gene>
    <name evidence="6" type="ORF">CEY11_00840</name>
</gene>
<dbReference type="InterPro" id="IPR008995">
    <property type="entry name" value="Mo/tungstate-bd_C_term_dom"/>
</dbReference>
<dbReference type="PROSITE" id="PS00211">
    <property type="entry name" value="ABC_TRANSPORTER_1"/>
    <property type="match status" value="1"/>
</dbReference>
<feature type="domain" description="ABC transporter" evidence="5">
    <location>
        <begin position="3"/>
        <end position="243"/>
    </location>
</feature>
<dbReference type="GO" id="GO:0140359">
    <property type="term" value="F:ABC-type transporter activity"/>
    <property type="evidence" value="ECO:0007669"/>
    <property type="project" value="UniProtKB-ARBA"/>
</dbReference>
<dbReference type="GO" id="GO:0055052">
    <property type="term" value="C:ATP-binding cassette (ABC) transporter complex, substrate-binding subunit-containing"/>
    <property type="evidence" value="ECO:0007669"/>
    <property type="project" value="TreeGrafter"/>
</dbReference>
<keyword evidence="2" id="KW-1003">Cell membrane</keyword>
<dbReference type="InterPro" id="IPR003593">
    <property type="entry name" value="AAA+_ATPase"/>
</dbReference>
<keyword evidence="4 6" id="KW-0067">ATP-binding</keyword>